<proteinExistence type="predicted"/>
<dbReference type="Proteomes" id="UP000636960">
    <property type="component" value="Unassembled WGS sequence"/>
</dbReference>
<organism evidence="2 3">
    <name type="scientific">Paractinoplanes rishiriensis</name>
    <dbReference type="NCBI Taxonomy" id="1050105"/>
    <lineage>
        <taxon>Bacteria</taxon>
        <taxon>Bacillati</taxon>
        <taxon>Actinomycetota</taxon>
        <taxon>Actinomycetes</taxon>
        <taxon>Micromonosporales</taxon>
        <taxon>Micromonosporaceae</taxon>
        <taxon>Paractinoplanes</taxon>
    </lineage>
</organism>
<keyword evidence="1" id="KW-0472">Membrane</keyword>
<evidence type="ECO:0000313" key="3">
    <source>
        <dbReference type="Proteomes" id="UP000636960"/>
    </source>
</evidence>
<name>A0A919N1U7_9ACTN</name>
<protein>
    <recommendedName>
        <fullName evidence="4">Methyl-accepting chemotaxis protein</fullName>
    </recommendedName>
</protein>
<reference evidence="2" key="1">
    <citation type="submission" date="2021-01" db="EMBL/GenBank/DDBJ databases">
        <title>Whole genome shotgun sequence of Actinoplanes rishiriensis NBRC 108556.</title>
        <authorList>
            <person name="Komaki H."/>
            <person name="Tamura T."/>
        </authorList>
    </citation>
    <scope>NUCLEOTIDE SEQUENCE</scope>
    <source>
        <strain evidence="2">NBRC 108556</strain>
    </source>
</reference>
<evidence type="ECO:0000313" key="2">
    <source>
        <dbReference type="EMBL" id="GIE97852.1"/>
    </source>
</evidence>
<feature type="transmembrane region" description="Helical" evidence="1">
    <location>
        <begin position="12"/>
        <end position="32"/>
    </location>
</feature>
<gene>
    <name evidence="2" type="ORF">Ari01nite_53170</name>
</gene>
<evidence type="ECO:0008006" key="4">
    <source>
        <dbReference type="Google" id="ProtNLM"/>
    </source>
</evidence>
<dbReference type="AlphaFoldDB" id="A0A919N1U7"/>
<sequence length="234" mass="24690">MSRLAELGIAKRLALIVVTGAVALAVLVGITLNSEHKLNQQSDLVNGLQGALAALNHLDTRMSELKVDGYRAALGHDVLSDVADDVQATADAMDEVVAADLEQQFAGYQPHITGFSDFIAAFVQDGVANAPSVRDRIGEIDERNTEAGGELDGLVDEVAKVIAQEQIDMNNTVSNTRMVTLLVAGVCMAGLIGLAVPTARSILGPVHRLGEVIDRLAHGELTSRSGSRPRPPAR</sequence>
<accession>A0A919N1U7</accession>
<keyword evidence="3" id="KW-1185">Reference proteome</keyword>
<evidence type="ECO:0000256" key="1">
    <source>
        <dbReference type="SAM" id="Phobius"/>
    </source>
</evidence>
<dbReference type="Gene3D" id="6.10.340.10">
    <property type="match status" value="1"/>
</dbReference>
<comment type="caution">
    <text evidence="2">The sequence shown here is derived from an EMBL/GenBank/DDBJ whole genome shotgun (WGS) entry which is preliminary data.</text>
</comment>
<dbReference type="RefSeq" id="WP_239163050.1">
    <property type="nucleotide sequence ID" value="NZ_BOMV01000059.1"/>
</dbReference>
<keyword evidence="1" id="KW-1133">Transmembrane helix</keyword>
<keyword evidence="1" id="KW-0812">Transmembrane</keyword>
<dbReference type="EMBL" id="BOMV01000059">
    <property type="protein sequence ID" value="GIE97852.1"/>
    <property type="molecule type" value="Genomic_DNA"/>
</dbReference>